<keyword evidence="5" id="KW-0282">Flagellum</keyword>
<organism evidence="14 15">
    <name type="scientific">Salvator merianae</name>
    <name type="common">Argentine black and white tegu</name>
    <name type="synonym">Tupinambis merianae</name>
    <dbReference type="NCBI Taxonomy" id="96440"/>
    <lineage>
        <taxon>Eukaryota</taxon>
        <taxon>Metazoa</taxon>
        <taxon>Chordata</taxon>
        <taxon>Craniata</taxon>
        <taxon>Vertebrata</taxon>
        <taxon>Euteleostomi</taxon>
        <taxon>Lepidosauria</taxon>
        <taxon>Squamata</taxon>
        <taxon>Bifurcata</taxon>
        <taxon>Unidentata</taxon>
        <taxon>Episquamata</taxon>
        <taxon>Laterata</taxon>
        <taxon>Teiioidea</taxon>
        <taxon>Teiidae</taxon>
        <taxon>Salvator</taxon>
    </lineage>
</organism>
<keyword evidence="4" id="KW-0963">Cytoplasm</keyword>
<comment type="function">
    <text evidence="1">Component of the nexin-dynein regulatory complex (N-DRC), a key regulator of ciliary/flagellar motility which maintains the alignment and integrity of the distal axoneme and regulates microtubule sliding in motile axonemes.</text>
</comment>
<evidence type="ECO:0000256" key="2">
    <source>
        <dbReference type="ARBA" id="ARBA00004611"/>
    </source>
</evidence>
<comment type="subunit">
    <text evidence="3">Component of the nexin-dynein regulatory complex (N-DRC).</text>
</comment>
<evidence type="ECO:0000256" key="5">
    <source>
        <dbReference type="ARBA" id="ARBA00022846"/>
    </source>
</evidence>
<evidence type="ECO:0000256" key="8">
    <source>
        <dbReference type="ARBA" id="ARBA00023212"/>
    </source>
</evidence>
<evidence type="ECO:0000256" key="3">
    <source>
        <dbReference type="ARBA" id="ARBA00011248"/>
    </source>
</evidence>
<evidence type="ECO:0000256" key="12">
    <source>
        <dbReference type="SAM" id="Coils"/>
    </source>
</evidence>
<feature type="coiled-coil region" evidence="12">
    <location>
        <begin position="47"/>
        <end position="156"/>
    </location>
</feature>
<evidence type="ECO:0000256" key="11">
    <source>
        <dbReference type="ARBA" id="ARBA00044800"/>
    </source>
</evidence>
<evidence type="ECO:0000256" key="1">
    <source>
        <dbReference type="ARBA" id="ARBA00003029"/>
    </source>
</evidence>
<evidence type="ECO:0000256" key="13">
    <source>
        <dbReference type="SAM" id="MobiDB-lite"/>
    </source>
</evidence>
<reference evidence="14" key="2">
    <citation type="submission" date="2025-09" db="UniProtKB">
        <authorList>
            <consortium name="Ensembl"/>
        </authorList>
    </citation>
    <scope>IDENTIFICATION</scope>
</reference>
<keyword evidence="7" id="KW-0969">Cilium</keyword>
<protein>
    <recommendedName>
        <fullName evidence="11">Dynein regulatory complex protein 12</fullName>
    </recommendedName>
</protein>
<dbReference type="Proteomes" id="UP000694421">
    <property type="component" value="Unplaced"/>
</dbReference>
<keyword evidence="15" id="KW-1185">Reference proteome</keyword>
<dbReference type="OMA" id="HAKYKEQ"/>
<dbReference type="PANTHER" id="PTHR28656:SF1">
    <property type="entry name" value="COILED-COIL DOMAIN-CONTAINING PROTEIN 153"/>
    <property type="match status" value="1"/>
</dbReference>
<dbReference type="AlphaFoldDB" id="A0A8D0EA72"/>
<evidence type="ECO:0000256" key="10">
    <source>
        <dbReference type="ARBA" id="ARBA00044754"/>
    </source>
</evidence>
<sequence>MPMLKKGKVKKAGKQKKKTDPDDEKYKKTVLEVDTLKQYLVLQRDVARHTVADSKRLKQRITDLEKELEDARGDKKDIYEEMIRQYRQLQRETDTQIQHLQTETHHLQEQLAACQETMQQSQADMARMFEEKEKTIAEMQHKIDEMEMEYEKILHSSLDCVLAKLQAAKLSWAKEAAVIHLEYKDRLKEFGLNPLEI</sequence>
<accession>A0A8D0EA72</accession>
<name>A0A8D0EA72_SALMN</name>
<feature type="compositionally biased region" description="Basic residues" evidence="13">
    <location>
        <begin position="1"/>
        <end position="17"/>
    </location>
</feature>
<evidence type="ECO:0000256" key="7">
    <source>
        <dbReference type="ARBA" id="ARBA00023069"/>
    </source>
</evidence>
<dbReference type="GeneTree" id="ENSGT00390000016289"/>
<feature type="region of interest" description="Disordered" evidence="13">
    <location>
        <begin position="1"/>
        <end position="25"/>
    </location>
</feature>
<reference evidence="14" key="1">
    <citation type="submission" date="2025-08" db="UniProtKB">
        <authorList>
            <consortium name="Ensembl"/>
        </authorList>
    </citation>
    <scope>IDENTIFICATION</scope>
</reference>
<keyword evidence="9" id="KW-0966">Cell projection</keyword>
<comment type="subcellular location">
    <subcellularLocation>
        <location evidence="2">Cytoplasm</location>
        <location evidence="2">Cytoskeleton</location>
        <location evidence="2">Flagellum axoneme</location>
    </subcellularLocation>
</comment>
<keyword evidence="6 12" id="KW-0175">Coiled coil</keyword>
<evidence type="ECO:0000256" key="4">
    <source>
        <dbReference type="ARBA" id="ARBA00022490"/>
    </source>
</evidence>
<dbReference type="InterPro" id="IPR033585">
    <property type="entry name" value="DRC12-like"/>
</dbReference>
<evidence type="ECO:0000313" key="14">
    <source>
        <dbReference type="Ensembl" id="ENSSMRP00000028515.1"/>
    </source>
</evidence>
<evidence type="ECO:0000256" key="6">
    <source>
        <dbReference type="ARBA" id="ARBA00023054"/>
    </source>
</evidence>
<proteinExistence type="inferred from homology"/>
<keyword evidence="8" id="KW-0206">Cytoskeleton</keyword>
<evidence type="ECO:0000256" key="9">
    <source>
        <dbReference type="ARBA" id="ARBA00023273"/>
    </source>
</evidence>
<comment type="similarity">
    <text evidence="10">Belongs to the DRC12 family.</text>
</comment>
<evidence type="ECO:0000313" key="15">
    <source>
        <dbReference type="Proteomes" id="UP000694421"/>
    </source>
</evidence>
<dbReference type="Ensembl" id="ENSSMRT00000033233.1">
    <property type="protein sequence ID" value="ENSSMRP00000028515.1"/>
    <property type="gene ID" value="ENSSMRG00000021907.1"/>
</dbReference>
<dbReference type="PANTHER" id="PTHR28656">
    <property type="entry name" value="COILED-COIL DOMAIN-CONTAINING PROTEIN 153"/>
    <property type="match status" value="1"/>
</dbReference>